<evidence type="ECO:0000313" key="2">
    <source>
        <dbReference type="EMBL" id="TDO97575.1"/>
    </source>
</evidence>
<name>A0A4R6M998_9GAMM</name>
<dbReference type="PANTHER" id="PTHR33376">
    <property type="match status" value="1"/>
</dbReference>
<dbReference type="Gene3D" id="3.40.190.170">
    <property type="entry name" value="Bacterial extracellular solute-binding protein, family 7"/>
    <property type="match status" value="1"/>
</dbReference>
<dbReference type="RefSeq" id="WP_133504134.1">
    <property type="nucleotide sequence ID" value="NZ_SNXC01000012.1"/>
</dbReference>
<comment type="caution">
    <text evidence="2">The sequence shown here is derived from an EMBL/GenBank/DDBJ whole genome shotgun (WGS) entry which is preliminary data.</text>
</comment>
<dbReference type="GO" id="GO:0055085">
    <property type="term" value="P:transmembrane transport"/>
    <property type="evidence" value="ECO:0007669"/>
    <property type="project" value="InterPro"/>
</dbReference>
<keyword evidence="3" id="KW-1185">Reference proteome</keyword>
<sequence length="351" mass="39293">MLHFKNTLVIVFLLLTLSGCHSKKDADIFKWRLQSQAPASSVSFIELQTFCQNIQVMTNGRLIITPFPAGELVRGPDIFNAVSENRIEMGNGWPNWWSAQHPAWSLLNAGPFDLMNLDASMIFFFEENGIELANTISQPKGIIWRPAWWTGMEFGLVSSTPLSNLDDLTGKKIRIGPGIPSEVLTEASGSLAIPLVPEEIKASLENGNLDAAEWTTADGILELGLDEIAPHALVPAIWQPSVLSDFLINQTAYEQLPVDIKTTLETAIKAYTLTTTLKSKAKDIDALISLRRGGMTLRTWNDNDLKRWKKATEKVYSRYTNNDGLSAEIYTEKKAFKDKYVDYYQLFGPYK</sequence>
<accession>A0A4R6M998</accession>
<reference evidence="2 3" key="1">
    <citation type="submission" date="2019-03" db="EMBL/GenBank/DDBJ databases">
        <title>Genomic Encyclopedia of Type Strains, Phase III (KMG-III): the genomes of soil and plant-associated and newly described type strains.</title>
        <authorList>
            <person name="Whitman W."/>
        </authorList>
    </citation>
    <scope>NUCLEOTIDE SEQUENCE [LARGE SCALE GENOMIC DNA]</scope>
    <source>
        <strain evidence="2 3">CECT 7378</strain>
    </source>
</reference>
<dbReference type="InterPro" id="IPR038404">
    <property type="entry name" value="TRAP_DctP_sf"/>
</dbReference>
<dbReference type="NCBIfam" id="NF037995">
    <property type="entry name" value="TRAP_S1"/>
    <property type="match status" value="1"/>
</dbReference>
<organism evidence="2 3">
    <name type="scientific">Marinomonas balearica</name>
    <dbReference type="NCBI Taxonomy" id="491947"/>
    <lineage>
        <taxon>Bacteria</taxon>
        <taxon>Pseudomonadati</taxon>
        <taxon>Pseudomonadota</taxon>
        <taxon>Gammaproteobacteria</taxon>
        <taxon>Oceanospirillales</taxon>
        <taxon>Oceanospirillaceae</taxon>
        <taxon>Marinomonas</taxon>
    </lineage>
</organism>
<dbReference type="InterPro" id="IPR018389">
    <property type="entry name" value="DctP_fam"/>
</dbReference>
<dbReference type="Pfam" id="PF03480">
    <property type="entry name" value="DctP"/>
    <property type="match status" value="1"/>
</dbReference>
<dbReference type="Proteomes" id="UP000294656">
    <property type="component" value="Unassembled WGS sequence"/>
</dbReference>
<protein>
    <submittedName>
        <fullName evidence="2">TRAP-type mannitol/chloroaromatic compound transport system substrate-binding protein</fullName>
    </submittedName>
</protein>
<keyword evidence="1" id="KW-0732">Signal</keyword>
<dbReference type="OrthoDB" id="9177965at2"/>
<dbReference type="EMBL" id="SNXC01000012">
    <property type="protein sequence ID" value="TDO97575.1"/>
    <property type="molecule type" value="Genomic_DNA"/>
</dbReference>
<gene>
    <name evidence="2" type="ORF">DFP79_2397</name>
</gene>
<dbReference type="Gene3D" id="3.40.190.10">
    <property type="entry name" value="Periplasmic binding protein-like II"/>
    <property type="match status" value="1"/>
</dbReference>
<proteinExistence type="predicted"/>
<evidence type="ECO:0000313" key="3">
    <source>
        <dbReference type="Proteomes" id="UP000294656"/>
    </source>
</evidence>
<evidence type="ECO:0000256" key="1">
    <source>
        <dbReference type="ARBA" id="ARBA00022729"/>
    </source>
</evidence>
<dbReference type="PROSITE" id="PS51257">
    <property type="entry name" value="PROKAR_LIPOPROTEIN"/>
    <property type="match status" value="1"/>
</dbReference>
<dbReference type="AlphaFoldDB" id="A0A4R6M998"/>
<dbReference type="PANTHER" id="PTHR33376:SF5">
    <property type="entry name" value="EXTRACYTOPLASMIC SOLUTE RECEPTOR PROTEIN"/>
    <property type="match status" value="1"/>
</dbReference>